<evidence type="ECO:0000313" key="14">
    <source>
        <dbReference type="Proteomes" id="UP001186944"/>
    </source>
</evidence>
<proteinExistence type="inferred from homology"/>
<evidence type="ECO:0000256" key="2">
    <source>
        <dbReference type="ARBA" id="ARBA00010168"/>
    </source>
</evidence>
<dbReference type="PROSITE" id="PS51959">
    <property type="entry name" value="ENDOU"/>
    <property type="match status" value="1"/>
</dbReference>
<dbReference type="GO" id="GO:0003723">
    <property type="term" value="F:RNA binding"/>
    <property type="evidence" value="ECO:0007669"/>
    <property type="project" value="UniProtKB-UniRule"/>
</dbReference>
<evidence type="ECO:0000256" key="3">
    <source>
        <dbReference type="ARBA" id="ARBA00011245"/>
    </source>
</evidence>
<dbReference type="GO" id="GO:0016787">
    <property type="term" value="F:hydrolase activity"/>
    <property type="evidence" value="ECO:0007669"/>
    <property type="project" value="UniProtKB-KW"/>
</dbReference>
<protein>
    <recommendedName>
        <fullName evidence="11">Uridylate-specific endoribonuclease</fullName>
        <ecNumber evidence="11">4.6.1.-</ecNumber>
    </recommendedName>
</protein>
<comment type="subunit">
    <text evidence="3 11">Monomer.</text>
</comment>
<dbReference type="CDD" id="cd21159">
    <property type="entry name" value="XendoU"/>
    <property type="match status" value="1"/>
</dbReference>
<dbReference type="PANTHER" id="PTHR12439">
    <property type="entry name" value="PLACENTAL PROTEIN 11-RELATED"/>
    <property type="match status" value="1"/>
</dbReference>
<evidence type="ECO:0000256" key="7">
    <source>
        <dbReference type="ARBA" id="ARBA00022801"/>
    </source>
</evidence>
<dbReference type="GO" id="GO:0016829">
    <property type="term" value="F:lyase activity"/>
    <property type="evidence" value="ECO:0007669"/>
    <property type="project" value="UniProtKB-KW"/>
</dbReference>
<keyword evidence="5 11" id="KW-0479">Metal-binding</keyword>
<organism evidence="13 14">
    <name type="scientific">Pinctada imbricata</name>
    <name type="common">Atlantic pearl-oyster</name>
    <name type="synonym">Pinctada martensii</name>
    <dbReference type="NCBI Taxonomy" id="66713"/>
    <lineage>
        <taxon>Eukaryota</taxon>
        <taxon>Metazoa</taxon>
        <taxon>Spiralia</taxon>
        <taxon>Lophotrochozoa</taxon>
        <taxon>Mollusca</taxon>
        <taxon>Bivalvia</taxon>
        <taxon>Autobranchia</taxon>
        <taxon>Pteriomorphia</taxon>
        <taxon>Pterioida</taxon>
        <taxon>Pterioidea</taxon>
        <taxon>Pteriidae</taxon>
        <taxon>Pinctada</taxon>
    </lineage>
</organism>
<keyword evidence="7 11" id="KW-0378">Hydrolase</keyword>
<dbReference type="EC" id="4.6.1.-" evidence="11"/>
<keyword evidence="8 11" id="KW-0694">RNA-binding</keyword>
<dbReference type="SUPFAM" id="SSF142877">
    <property type="entry name" value="EndoU-like"/>
    <property type="match status" value="1"/>
</dbReference>
<name>A0AA88XMQ3_PINIB</name>
<dbReference type="InterPro" id="IPR039787">
    <property type="entry name" value="ENDOU"/>
</dbReference>
<comment type="catalytic activity">
    <reaction evidence="11">
        <text>ribonucleotidyl-uridine-RNA = a 5'-end dephospho-uridine-RNA + a 3'-end 2',3'-cyclophospho-ribonucleotide-RNA</text>
        <dbReference type="Rhea" id="RHEA:67792"/>
        <dbReference type="Rhea" id="RHEA-COMP:10464"/>
        <dbReference type="Rhea" id="RHEA-COMP:17354"/>
        <dbReference type="Rhea" id="RHEA-COMP:17356"/>
        <dbReference type="ChEBI" id="CHEBI:83064"/>
        <dbReference type="ChEBI" id="CHEBI:173117"/>
        <dbReference type="ChEBI" id="CHEBI:173224"/>
    </reaction>
</comment>
<evidence type="ECO:0000313" key="13">
    <source>
        <dbReference type="EMBL" id="KAK3088699.1"/>
    </source>
</evidence>
<dbReference type="EMBL" id="VSWD01000011">
    <property type="protein sequence ID" value="KAK3088699.1"/>
    <property type="molecule type" value="Genomic_DNA"/>
</dbReference>
<evidence type="ECO:0000256" key="1">
    <source>
        <dbReference type="ARBA" id="ARBA00001936"/>
    </source>
</evidence>
<comment type="similarity">
    <text evidence="2 11">Belongs to the ENDOU family.</text>
</comment>
<reference evidence="13" key="1">
    <citation type="submission" date="2019-08" db="EMBL/GenBank/DDBJ databases">
        <title>The improved chromosome-level genome for the pearl oyster Pinctada fucata martensii using PacBio sequencing and Hi-C.</title>
        <authorList>
            <person name="Zheng Z."/>
        </authorList>
    </citation>
    <scope>NUCLEOTIDE SEQUENCE</scope>
    <source>
        <strain evidence="13">ZZ-2019</strain>
        <tissue evidence="13">Adductor muscle</tissue>
    </source>
</reference>
<comment type="cofactor">
    <cofactor evidence="1 11">
        <name>Mn(2+)</name>
        <dbReference type="ChEBI" id="CHEBI:29035"/>
    </cofactor>
</comment>
<evidence type="ECO:0000256" key="4">
    <source>
        <dbReference type="ARBA" id="ARBA00022722"/>
    </source>
</evidence>
<dbReference type="InterPro" id="IPR037227">
    <property type="entry name" value="EndoU-like"/>
</dbReference>
<evidence type="ECO:0000256" key="8">
    <source>
        <dbReference type="ARBA" id="ARBA00022884"/>
    </source>
</evidence>
<gene>
    <name evidence="13" type="ORF">FSP39_022533</name>
</gene>
<dbReference type="Pfam" id="PF09412">
    <property type="entry name" value="XendoU"/>
    <property type="match status" value="1"/>
</dbReference>
<evidence type="ECO:0000256" key="5">
    <source>
        <dbReference type="ARBA" id="ARBA00022723"/>
    </source>
</evidence>
<keyword evidence="14" id="KW-1185">Reference proteome</keyword>
<comment type="caution">
    <text evidence="13">The sequence shown here is derived from an EMBL/GenBank/DDBJ whole genome shotgun (WGS) entry which is preliminary data.</text>
</comment>
<dbReference type="InterPro" id="IPR018998">
    <property type="entry name" value="EndoU_C"/>
</dbReference>
<evidence type="ECO:0000256" key="6">
    <source>
        <dbReference type="ARBA" id="ARBA00022759"/>
    </source>
</evidence>
<keyword evidence="4 11" id="KW-0540">Nuclease</keyword>
<evidence type="ECO:0000259" key="12">
    <source>
        <dbReference type="PROSITE" id="PS51959"/>
    </source>
</evidence>
<evidence type="ECO:0000256" key="11">
    <source>
        <dbReference type="RuleBase" id="RU367085"/>
    </source>
</evidence>
<keyword evidence="9 11" id="KW-0464">Manganese</keyword>
<keyword evidence="10" id="KW-0456">Lyase</keyword>
<dbReference type="GO" id="GO:0046872">
    <property type="term" value="F:metal ion binding"/>
    <property type="evidence" value="ECO:0007669"/>
    <property type="project" value="UniProtKB-UniRule"/>
</dbReference>
<dbReference type="AlphaFoldDB" id="A0AA88XMQ3"/>
<feature type="domain" description="EndoU" evidence="12">
    <location>
        <begin position="1"/>
        <end position="218"/>
    </location>
</feature>
<dbReference type="GO" id="GO:0004521">
    <property type="term" value="F:RNA endonuclease activity"/>
    <property type="evidence" value="ECO:0007669"/>
    <property type="project" value="UniProtKB-UniRule"/>
</dbReference>
<keyword evidence="6 11" id="KW-0255">Endonuclease</keyword>
<sequence length="218" mass="24652">MTINENNVFSKPTFQAFLPLLDNYKSWIGEVETLTSSQWNEINHFLDVIMQTSVMDLTYKFLLDNGKVANMADFRDTIKELWFNLYSRSSSGPASGDSSGFEHVIVGELKPDKVSGFHNWVQFYMEEKAGRLNYKGYKAIAEPNMVAALFDWQGKTKSKGSFFYGVSPEFDIAIYSICALMHPSSPCIFNMNGQNVKIQTYDVSHKSGLQVATAYPDI</sequence>
<evidence type="ECO:0000256" key="10">
    <source>
        <dbReference type="ARBA" id="ARBA00023239"/>
    </source>
</evidence>
<dbReference type="Proteomes" id="UP001186944">
    <property type="component" value="Unassembled WGS sequence"/>
</dbReference>
<evidence type="ECO:0000256" key="9">
    <source>
        <dbReference type="ARBA" id="ARBA00023211"/>
    </source>
</evidence>
<dbReference type="PANTHER" id="PTHR12439:SF42">
    <property type="entry name" value="ENDORIBONUCLEASE-RELATED"/>
    <property type="match status" value="1"/>
</dbReference>
<accession>A0AA88XMQ3</accession>